<dbReference type="SUPFAM" id="SSF48371">
    <property type="entry name" value="ARM repeat"/>
    <property type="match status" value="1"/>
</dbReference>
<dbReference type="EMBL" id="BPLR01001893">
    <property type="protein sequence ID" value="GIX67678.1"/>
    <property type="molecule type" value="Genomic_DNA"/>
</dbReference>
<reference evidence="2 3" key="1">
    <citation type="submission" date="2021-06" db="EMBL/GenBank/DDBJ databases">
        <title>Caerostris extrusa draft genome.</title>
        <authorList>
            <person name="Kono N."/>
            <person name="Arakawa K."/>
        </authorList>
    </citation>
    <scope>NUCLEOTIDE SEQUENCE [LARGE SCALE GENOMIC DNA]</scope>
</reference>
<proteinExistence type="inferred from homology"/>
<dbReference type="GO" id="GO:0005634">
    <property type="term" value="C:nucleus"/>
    <property type="evidence" value="ECO:0007669"/>
    <property type="project" value="TreeGrafter"/>
</dbReference>
<dbReference type="GO" id="GO:0110078">
    <property type="term" value="C:TTT Hsp90 cochaperone complex"/>
    <property type="evidence" value="ECO:0007669"/>
    <property type="project" value="InterPro"/>
</dbReference>
<dbReference type="InterPro" id="IPR016024">
    <property type="entry name" value="ARM-type_fold"/>
</dbReference>
<evidence type="ECO:0000256" key="1">
    <source>
        <dbReference type="ARBA" id="ARBA00034736"/>
    </source>
</evidence>
<evidence type="ECO:0000313" key="3">
    <source>
        <dbReference type="Proteomes" id="UP001054945"/>
    </source>
</evidence>
<comment type="similarity">
    <text evidence="1">Belongs to the TTI2 family.</text>
</comment>
<keyword evidence="3" id="KW-1185">Reference proteome</keyword>
<dbReference type="AlphaFoldDB" id="A0AAV4M5R1"/>
<dbReference type="PANTHER" id="PTHR32226:SF2">
    <property type="entry name" value="TELO2-INTERACTING PROTEIN 2"/>
    <property type="match status" value="1"/>
</dbReference>
<name>A0AAV4M5R1_CAEEX</name>
<accession>A0AAV4M5R1</accession>
<gene>
    <name evidence="2" type="primary">Tti2_0</name>
    <name evidence="2" type="ORF">CEXT_626901</name>
</gene>
<organism evidence="2 3">
    <name type="scientific">Caerostris extrusa</name>
    <name type="common">Bark spider</name>
    <name type="synonym">Caerostris bankana</name>
    <dbReference type="NCBI Taxonomy" id="172846"/>
    <lineage>
        <taxon>Eukaryota</taxon>
        <taxon>Metazoa</taxon>
        <taxon>Ecdysozoa</taxon>
        <taxon>Arthropoda</taxon>
        <taxon>Chelicerata</taxon>
        <taxon>Arachnida</taxon>
        <taxon>Araneae</taxon>
        <taxon>Araneomorphae</taxon>
        <taxon>Entelegynae</taxon>
        <taxon>Araneoidea</taxon>
        <taxon>Araneidae</taxon>
        <taxon>Caerostris</taxon>
    </lineage>
</organism>
<dbReference type="GO" id="GO:0005829">
    <property type="term" value="C:cytosol"/>
    <property type="evidence" value="ECO:0007669"/>
    <property type="project" value="TreeGrafter"/>
</dbReference>
<dbReference type="Proteomes" id="UP001054945">
    <property type="component" value="Unassembled WGS sequence"/>
</dbReference>
<evidence type="ECO:0000313" key="2">
    <source>
        <dbReference type="EMBL" id="GIX67678.1"/>
    </source>
</evidence>
<dbReference type="InterPro" id="IPR018870">
    <property type="entry name" value="Tti2"/>
</dbReference>
<sequence length="376" mass="44455">MLHEKCKKTMEDQLIYDQEIIKKYVKILKEPLPANENQYIKKNIILEDIEILIKNLEDFKKAFQEEFSSSHIISNLCELIVGFGIVHKISSDDRDYSAEDFPETAENAVKCFSYLYILLKELELMEHSYKRHFIINVLLLCATHSRNHHWSNCNSISSSKGMLKKLRPSLLKDTWMHYPSSCYVFHWLLCHVKHPYLVEYLPDVFPPPFMFVSYHAVPQKVIGIQCFNHLLDNIPPTLIELDEKLVYWDEKDKILDRLLFVVDCEDNLELKRLFFSHIKDFVDCSQPFNHLKRMMPILKRNLIENPFSDIKCQITALKILRSVIMSCWPRMKNYCFDILVAILDLQQQNSTKNIDEINELSEECLILLKNCCSEHF</sequence>
<dbReference type="PANTHER" id="PTHR32226">
    <property type="entry name" value="TELO2-INTERACTING PROTEIN 2"/>
    <property type="match status" value="1"/>
</dbReference>
<comment type="caution">
    <text evidence="2">The sequence shown here is derived from an EMBL/GenBank/DDBJ whole genome shotgun (WGS) entry which is preliminary data.</text>
</comment>
<protein>
    <submittedName>
        <fullName evidence="2">TELO2-interacting protein 2</fullName>
    </submittedName>
</protein>